<reference evidence="10 12" key="1">
    <citation type="submission" date="2014-03" db="EMBL/GenBank/DDBJ databases">
        <title>Complete genome sequence of the Radio-Resistant Rubrobacter radiotolerans RSPS-4.</title>
        <authorList>
            <person name="Egas C.C."/>
            <person name="Barroso C.C."/>
            <person name="Froufe H.J.C."/>
            <person name="Pacheco J.J."/>
            <person name="Albuquerque L.L."/>
            <person name="da Costa M.M.S."/>
        </authorList>
    </citation>
    <scope>NUCLEOTIDE SEQUENCE [LARGE SCALE GENOMIC DNA]</scope>
    <source>
        <strain evidence="10 12">RSPS-4</strain>
    </source>
</reference>
<dbReference type="EMBL" id="JAWXXX010000001">
    <property type="protein sequence ID" value="MDX5893137.1"/>
    <property type="molecule type" value="Genomic_DNA"/>
</dbReference>
<feature type="active site" description="Charge relay system" evidence="5">
    <location>
        <position position="185"/>
    </location>
</feature>
<dbReference type="InterPro" id="IPR023828">
    <property type="entry name" value="Peptidase_S8_Ser-AS"/>
</dbReference>
<keyword evidence="4 5" id="KW-0720">Serine protease</keyword>
<feature type="active site" description="Charge relay system" evidence="5">
    <location>
        <position position="394"/>
    </location>
</feature>
<evidence type="ECO:0000256" key="4">
    <source>
        <dbReference type="ARBA" id="ARBA00022825"/>
    </source>
</evidence>
<reference evidence="11" key="2">
    <citation type="submission" date="2023-11" db="EMBL/GenBank/DDBJ databases">
        <title>MicrobeMod: A computational toolkit for identifying prokaryotic methylation and restriction-modification with nanopore sequencing.</title>
        <authorList>
            <person name="Crits-Christoph A."/>
            <person name="Kang S.C."/>
            <person name="Lee H."/>
            <person name="Ostrov N."/>
        </authorList>
    </citation>
    <scope>NUCLEOTIDE SEQUENCE</scope>
    <source>
        <strain evidence="11">ATCC 51242</strain>
    </source>
</reference>
<name>A0A023X0I4_RUBRA</name>
<dbReference type="PROSITE" id="PS00138">
    <property type="entry name" value="SUBTILASE_SER"/>
    <property type="match status" value="1"/>
</dbReference>
<dbReference type="eggNOG" id="COG1404">
    <property type="taxonomic scope" value="Bacteria"/>
</dbReference>
<evidence type="ECO:0000313" key="11">
    <source>
        <dbReference type="EMBL" id="MDX5893137.1"/>
    </source>
</evidence>
<evidence type="ECO:0000256" key="2">
    <source>
        <dbReference type="ARBA" id="ARBA00022670"/>
    </source>
</evidence>
<dbReference type="HOGENOM" id="CLU_485614_0_0_11"/>
<feature type="compositionally biased region" description="Acidic residues" evidence="7">
    <location>
        <begin position="302"/>
        <end position="313"/>
    </location>
</feature>
<feature type="active site" description="Charge relay system" evidence="5">
    <location>
        <position position="233"/>
    </location>
</feature>
<keyword evidence="12" id="KW-1185">Reference proteome</keyword>
<feature type="domain" description="Fervidolysin-like N-terminal prodomain" evidence="9">
    <location>
        <begin position="48"/>
        <end position="127"/>
    </location>
</feature>
<dbReference type="AlphaFoldDB" id="A0A023X0I4"/>
<dbReference type="SUPFAM" id="SSF52743">
    <property type="entry name" value="Subtilisin-like"/>
    <property type="match status" value="1"/>
</dbReference>
<organism evidence="10 12">
    <name type="scientific">Rubrobacter radiotolerans</name>
    <name type="common">Arthrobacter radiotolerans</name>
    <dbReference type="NCBI Taxonomy" id="42256"/>
    <lineage>
        <taxon>Bacteria</taxon>
        <taxon>Bacillati</taxon>
        <taxon>Actinomycetota</taxon>
        <taxon>Rubrobacteria</taxon>
        <taxon>Rubrobacterales</taxon>
        <taxon>Rubrobacteraceae</taxon>
        <taxon>Rubrobacter</taxon>
    </lineage>
</organism>
<dbReference type="PROSITE" id="PS00136">
    <property type="entry name" value="SUBTILASE_ASP"/>
    <property type="match status" value="1"/>
</dbReference>
<sequence>MKTALRRGMTSAEERGAGGFAGLRRWFLAAGALCVLVLVAAVAPASADDDDDDGAGEFETGEIVVKLDPRSGATVDGINQQYGTTTKETFLPSAGIYLLDAAQSGRSVEALVEEMARDARLVYAEPNYIVESPAGDRWRFKGRTDFAPEPSEQARYTDQYAVGKMGLREAHGVTRGAGATVAVLDTGVQGDHPELAGSLVPGYNFLDDNTDTDDVRTGADDDGDGVADELAGHGTHVAGIVHLTAPEAKIMPMRVLDSNGTGNVFLIAEAIQEAVRRDADVINLSLSSTAESDFLEDVLEDVTEPEDDDDDVPSVEGVPPQGLVVVGSAGNEGEPNRRYPASEDGVLGVASVGSTEVRSDFSNYGREWVDVAAPGEEIQSLFPTGGYASWDGTSMSAPFVSGQAALIRAQRPNLPVVMDDDDDPPSASVEGVIKSTARPLADRELGAGHADAARSLGVASQRAANLAPTVAPVSPKPNARTKSRTPTVVATVRDPDSRLAKSNVRLFVKGKRYTNFTYNASTGRLSFKSPRLPYGPVSVRVAATDAGGKSASRSWTFRIVR</sequence>
<evidence type="ECO:0000256" key="7">
    <source>
        <dbReference type="SAM" id="MobiDB-lite"/>
    </source>
</evidence>
<evidence type="ECO:0000313" key="12">
    <source>
        <dbReference type="Proteomes" id="UP000025229"/>
    </source>
</evidence>
<dbReference type="PROSITE" id="PS51892">
    <property type="entry name" value="SUBTILASE"/>
    <property type="match status" value="1"/>
</dbReference>
<dbReference type="InterPro" id="IPR036852">
    <property type="entry name" value="Peptidase_S8/S53_dom_sf"/>
</dbReference>
<feature type="domain" description="Peptidase S8/S53" evidence="8">
    <location>
        <begin position="176"/>
        <end position="448"/>
    </location>
</feature>
<dbReference type="InterPro" id="IPR054399">
    <property type="entry name" value="Fervidolysin-like_N_prodom"/>
</dbReference>
<feature type="region of interest" description="Disordered" evidence="7">
    <location>
        <begin position="467"/>
        <end position="488"/>
    </location>
</feature>
<dbReference type="GO" id="GO:0004252">
    <property type="term" value="F:serine-type endopeptidase activity"/>
    <property type="evidence" value="ECO:0007669"/>
    <property type="project" value="UniProtKB-UniRule"/>
</dbReference>
<proteinExistence type="inferred from homology"/>
<keyword evidence="3 5" id="KW-0378">Hydrolase</keyword>
<evidence type="ECO:0000313" key="10">
    <source>
        <dbReference type="EMBL" id="AHY45721.1"/>
    </source>
</evidence>
<evidence type="ECO:0000256" key="1">
    <source>
        <dbReference type="ARBA" id="ARBA00011073"/>
    </source>
</evidence>
<dbReference type="InterPro" id="IPR000209">
    <property type="entry name" value="Peptidase_S8/S53_dom"/>
</dbReference>
<evidence type="ECO:0000259" key="9">
    <source>
        <dbReference type="Pfam" id="PF22148"/>
    </source>
</evidence>
<dbReference type="KEGG" id="rrd:RradSPS_0438"/>
<dbReference type="InterPro" id="IPR050131">
    <property type="entry name" value="Peptidase_S8_subtilisin-like"/>
</dbReference>
<gene>
    <name evidence="10" type="ORF">RradSPS_0438</name>
    <name evidence="11" type="ORF">SIL72_03735</name>
</gene>
<dbReference type="InterPro" id="IPR023827">
    <property type="entry name" value="Peptidase_S8_Asp-AS"/>
</dbReference>
<accession>A0A023X0I4</accession>
<dbReference type="GO" id="GO:0006508">
    <property type="term" value="P:proteolysis"/>
    <property type="evidence" value="ECO:0007669"/>
    <property type="project" value="UniProtKB-KW"/>
</dbReference>
<dbReference type="InterPro" id="IPR015500">
    <property type="entry name" value="Peptidase_S8_subtilisin-rel"/>
</dbReference>
<dbReference type="STRING" id="42256.RradSPS_0438"/>
<evidence type="ECO:0000256" key="6">
    <source>
        <dbReference type="RuleBase" id="RU003355"/>
    </source>
</evidence>
<evidence type="ECO:0000256" key="5">
    <source>
        <dbReference type="PROSITE-ProRule" id="PRU01240"/>
    </source>
</evidence>
<dbReference type="Proteomes" id="UP001281130">
    <property type="component" value="Unassembled WGS sequence"/>
</dbReference>
<dbReference type="Pfam" id="PF22148">
    <property type="entry name" value="Fervidolysin_NPro-like"/>
    <property type="match status" value="1"/>
</dbReference>
<evidence type="ECO:0000259" key="8">
    <source>
        <dbReference type="Pfam" id="PF00082"/>
    </source>
</evidence>
<dbReference type="PRINTS" id="PR00723">
    <property type="entry name" value="SUBTILISIN"/>
</dbReference>
<dbReference type="Gene3D" id="3.40.50.200">
    <property type="entry name" value="Peptidase S8/S53 domain"/>
    <property type="match status" value="1"/>
</dbReference>
<comment type="similarity">
    <text evidence="1 5 6">Belongs to the peptidase S8 family.</text>
</comment>
<dbReference type="RefSeq" id="WP_084263630.1">
    <property type="nucleotide sequence ID" value="NZ_CP007514.1"/>
</dbReference>
<dbReference type="Proteomes" id="UP000025229">
    <property type="component" value="Chromosome"/>
</dbReference>
<dbReference type="Pfam" id="PF00082">
    <property type="entry name" value="Peptidase_S8"/>
    <property type="match status" value="1"/>
</dbReference>
<dbReference type="EMBL" id="CP007514">
    <property type="protein sequence ID" value="AHY45721.1"/>
    <property type="molecule type" value="Genomic_DNA"/>
</dbReference>
<dbReference type="OrthoDB" id="5177045at2"/>
<dbReference type="PANTHER" id="PTHR43806:SF11">
    <property type="entry name" value="CEREVISIN-RELATED"/>
    <property type="match status" value="1"/>
</dbReference>
<keyword evidence="2 5" id="KW-0645">Protease</keyword>
<evidence type="ECO:0000256" key="3">
    <source>
        <dbReference type="ARBA" id="ARBA00022801"/>
    </source>
</evidence>
<dbReference type="PANTHER" id="PTHR43806">
    <property type="entry name" value="PEPTIDASE S8"/>
    <property type="match status" value="1"/>
</dbReference>
<protein>
    <submittedName>
        <fullName evidence="11">S8 family serine peptidase</fullName>
    </submittedName>
    <submittedName>
        <fullName evidence="10">Subtilase family</fullName>
    </submittedName>
</protein>
<feature type="region of interest" description="Disordered" evidence="7">
    <location>
        <begin position="302"/>
        <end position="322"/>
    </location>
</feature>